<dbReference type="STRING" id="1851148.SMSP2_02025"/>
<dbReference type="RefSeq" id="WP_146683809.1">
    <property type="nucleotide sequence ID" value="NZ_CP019646.1"/>
</dbReference>
<proteinExistence type="predicted"/>
<dbReference type="EMBL" id="CP019646">
    <property type="protein sequence ID" value="AQQ71648.1"/>
    <property type="molecule type" value="Genomic_DNA"/>
</dbReference>
<keyword evidence="3" id="KW-1185">Reference proteome</keyword>
<dbReference type="KEGG" id="pbas:SMSP2_02025"/>
<organism evidence="2 3">
    <name type="scientific">Limihaloglobus sulfuriphilus</name>
    <dbReference type="NCBI Taxonomy" id="1851148"/>
    <lineage>
        <taxon>Bacteria</taxon>
        <taxon>Pseudomonadati</taxon>
        <taxon>Planctomycetota</taxon>
        <taxon>Phycisphaerae</taxon>
        <taxon>Sedimentisphaerales</taxon>
        <taxon>Sedimentisphaeraceae</taxon>
        <taxon>Limihaloglobus</taxon>
    </lineage>
</organism>
<dbReference type="AlphaFoldDB" id="A0A1Q2MGH9"/>
<reference evidence="3" key="1">
    <citation type="submission" date="2017-02" db="EMBL/GenBank/DDBJ databases">
        <title>Comparative genomics and description of representatives of a novel lineage of planctomycetes thriving in anoxic sediments.</title>
        <authorList>
            <person name="Spring S."/>
            <person name="Bunk B."/>
            <person name="Sproer C."/>
        </authorList>
    </citation>
    <scope>NUCLEOTIDE SEQUENCE [LARGE SCALE GENOMIC DNA]</scope>
    <source>
        <strain evidence="3">SM-Chi-D1</strain>
    </source>
</reference>
<evidence type="ECO:0000313" key="2">
    <source>
        <dbReference type="EMBL" id="AQQ71648.1"/>
    </source>
</evidence>
<accession>A0A1Q2MGH9</accession>
<keyword evidence="1" id="KW-0732">Signal</keyword>
<sequence length="314" mass="34767" precursor="true">MKRIFLSALILSVFVGTSAAQEPAWGINIDIEKLRESSLYKFFEKDADSEGRQKDIAESIGLSEEELGFNPIEDLTSFTAYNTSFGKEEGVMLLKGKFKTEKIEQFLEKENTHSTSKHGKYTVHEWTQEDMKLAGSIISESFIVAATDKAKLTQTLDGLDKNSQTQMAKLIEKDKTAASKNAYFYVTAKDIGKNMDEQQSQQNPMARQVKDIVISAGENGGNFYVNSLVTAVSPEAAAQLQQMITGMTAMFSMQAQQQPDSPVAKMLQPLKISNDGSKISLSYEYPAEELAELIKKAQQSSTQKIAPQMQPGEN</sequence>
<dbReference type="Proteomes" id="UP000188181">
    <property type="component" value="Chromosome"/>
</dbReference>
<evidence type="ECO:0008006" key="4">
    <source>
        <dbReference type="Google" id="ProtNLM"/>
    </source>
</evidence>
<feature type="chain" id="PRO_5012094612" description="DUF4412 domain-containing protein" evidence="1">
    <location>
        <begin position="21"/>
        <end position="314"/>
    </location>
</feature>
<feature type="signal peptide" evidence="1">
    <location>
        <begin position="1"/>
        <end position="20"/>
    </location>
</feature>
<evidence type="ECO:0000313" key="3">
    <source>
        <dbReference type="Proteomes" id="UP000188181"/>
    </source>
</evidence>
<gene>
    <name evidence="2" type="ORF">SMSP2_02025</name>
</gene>
<evidence type="ECO:0000256" key="1">
    <source>
        <dbReference type="SAM" id="SignalP"/>
    </source>
</evidence>
<protein>
    <recommendedName>
        <fullName evidence="4">DUF4412 domain-containing protein</fullName>
    </recommendedName>
</protein>
<name>A0A1Q2MGH9_9BACT</name>